<dbReference type="GO" id="GO:0005737">
    <property type="term" value="C:cytoplasm"/>
    <property type="evidence" value="ECO:0007669"/>
    <property type="project" value="UniProtKB-SubCell"/>
</dbReference>
<dbReference type="Proteomes" id="UP000705230">
    <property type="component" value="Unassembled WGS sequence"/>
</dbReference>
<evidence type="ECO:0000256" key="4">
    <source>
        <dbReference type="ARBA" id="ARBA00022490"/>
    </source>
</evidence>
<accession>A0A937JBR3</accession>
<dbReference type="InterPro" id="IPR053924">
    <property type="entry name" value="RecX_HTH_2nd"/>
</dbReference>
<proteinExistence type="inferred from homology"/>
<dbReference type="AlphaFoldDB" id="A0A937JBR3"/>
<dbReference type="PANTHER" id="PTHR33602:SF1">
    <property type="entry name" value="REGULATORY PROTEIN RECX FAMILY PROTEIN"/>
    <property type="match status" value="1"/>
</dbReference>
<keyword evidence="4 5" id="KW-0963">Cytoplasm</keyword>
<dbReference type="Pfam" id="PF21981">
    <property type="entry name" value="RecX_HTH3"/>
    <property type="match status" value="1"/>
</dbReference>
<evidence type="ECO:0000259" key="8">
    <source>
        <dbReference type="Pfam" id="PF21982"/>
    </source>
</evidence>
<feature type="domain" description="RecX first three-helical" evidence="8">
    <location>
        <begin position="10"/>
        <end position="48"/>
    </location>
</feature>
<evidence type="ECO:0000256" key="5">
    <source>
        <dbReference type="HAMAP-Rule" id="MF_01114"/>
    </source>
</evidence>
<evidence type="ECO:0000259" key="7">
    <source>
        <dbReference type="Pfam" id="PF21981"/>
    </source>
</evidence>
<comment type="subcellular location">
    <subcellularLocation>
        <location evidence="1 5">Cytoplasm</location>
    </subcellularLocation>
</comment>
<dbReference type="InterPro" id="IPR053925">
    <property type="entry name" value="RecX_HTH_3rd"/>
</dbReference>
<gene>
    <name evidence="5" type="primary">recX</name>
    <name evidence="9" type="ORF">ISR29_04135</name>
</gene>
<protein>
    <recommendedName>
        <fullName evidence="3 5">Regulatory protein RecX</fullName>
    </recommendedName>
</protein>
<sequence length="150" mass="17230">MSDNLHSEIYNKALDIISRREHSVKEVLNKLTRKFDADEVVESVIEKLISNNLINDSRFAEMYTSARKKKGFGPKRISYELSIKGVKEYIASGAIAEEGGWTESALSVFEKKYKNGPASDFKESMKQKTFMQNRGFTFKEIESVMRQDML</sequence>
<organism evidence="9 10">
    <name type="scientific">SAR86 cluster bacterium</name>
    <dbReference type="NCBI Taxonomy" id="2030880"/>
    <lineage>
        <taxon>Bacteria</taxon>
        <taxon>Pseudomonadati</taxon>
        <taxon>Pseudomonadota</taxon>
        <taxon>Gammaproteobacteria</taxon>
        <taxon>SAR86 cluster</taxon>
    </lineage>
</organism>
<feature type="domain" description="RecX third three-helical" evidence="7">
    <location>
        <begin position="103"/>
        <end position="145"/>
    </location>
</feature>
<evidence type="ECO:0000313" key="10">
    <source>
        <dbReference type="Proteomes" id="UP000705230"/>
    </source>
</evidence>
<name>A0A937JBR3_9GAMM</name>
<evidence type="ECO:0000256" key="3">
    <source>
        <dbReference type="ARBA" id="ARBA00018111"/>
    </source>
</evidence>
<feature type="domain" description="RecX second three-helical" evidence="6">
    <location>
        <begin position="55"/>
        <end position="94"/>
    </location>
</feature>
<evidence type="ECO:0000256" key="1">
    <source>
        <dbReference type="ARBA" id="ARBA00004496"/>
    </source>
</evidence>
<evidence type="ECO:0000256" key="2">
    <source>
        <dbReference type="ARBA" id="ARBA00009695"/>
    </source>
</evidence>
<dbReference type="HAMAP" id="MF_01114">
    <property type="entry name" value="RecX"/>
    <property type="match status" value="1"/>
</dbReference>
<dbReference type="InterPro" id="IPR053926">
    <property type="entry name" value="RecX_HTH_1st"/>
</dbReference>
<reference evidence="9" key="1">
    <citation type="submission" date="2020-10" db="EMBL/GenBank/DDBJ databases">
        <title>Microbiome of the Black Sea water column analyzed by genome centric metagenomics.</title>
        <authorList>
            <person name="Cabello-Yeves P.J."/>
            <person name="Callieri C."/>
            <person name="Picazo A."/>
            <person name="Mehrshad M."/>
            <person name="Haro-Moreno J.M."/>
            <person name="Roda-Garcia J."/>
            <person name="Dzembekova N."/>
            <person name="Slabakova V."/>
            <person name="Slabakova N."/>
            <person name="Moncheva S."/>
            <person name="Rodriguez-Valera F."/>
        </authorList>
    </citation>
    <scope>NUCLEOTIDE SEQUENCE</scope>
    <source>
        <strain evidence="9">BS30m-G43</strain>
    </source>
</reference>
<evidence type="ECO:0000259" key="6">
    <source>
        <dbReference type="Pfam" id="PF02631"/>
    </source>
</evidence>
<dbReference type="PANTHER" id="PTHR33602">
    <property type="entry name" value="REGULATORY PROTEIN RECX FAMILY PROTEIN"/>
    <property type="match status" value="1"/>
</dbReference>
<comment type="caution">
    <text evidence="9">The sequence shown here is derived from an EMBL/GenBank/DDBJ whole genome shotgun (WGS) entry which is preliminary data.</text>
</comment>
<dbReference type="Gene3D" id="1.10.10.10">
    <property type="entry name" value="Winged helix-like DNA-binding domain superfamily/Winged helix DNA-binding domain"/>
    <property type="match status" value="3"/>
</dbReference>
<evidence type="ECO:0000313" key="9">
    <source>
        <dbReference type="EMBL" id="MBL6903371.1"/>
    </source>
</evidence>
<dbReference type="EMBL" id="JADHSG010000004">
    <property type="protein sequence ID" value="MBL6903371.1"/>
    <property type="molecule type" value="Genomic_DNA"/>
</dbReference>
<dbReference type="InterPro" id="IPR003783">
    <property type="entry name" value="Regulatory_RecX"/>
</dbReference>
<dbReference type="Pfam" id="PF02631">
    <property type="entry name" value="RecX_HTH2"/>
    <property type="match status" value="1"/>
</dbReference>
<comment type="similarity">
    <text evidence="2 5">Belongs to the RecX family.</text>
</comment>
<comment type="function">
    <text evidence="5">Modulates RecA activity.</text>
</comment>
<dbReference type="GO" id="GO:0006282">
    <property type="term" value="P:regulation of DNA repair"/>
    <property type="evidence" value="ECO:0007669"/>
    <property type="project" value="UniProtKB-UniRule"/>
</dbReference>
<dbReference type="Pfam" id="PF21982">
    <property type="entry name" value="RecX_HTH1"/>
    <property type="match status" value="1"/>
</dbReference>
<dbReference type="InterPro" id="IPR036388">
    <property type="entry name" value="WH-like_DNA-bd_sf"/>
</dbReference>